<sequence length="496" mass="54226">MRWCPRWRGTCLIAAACWMLGIGLLAADPVAREPNDNSAPHPQPLSPEYRGEGRMKASADGWKAGVSRVKITPSQPTPMAGYISRGTRPAEGTLTDLWCKVLVLEDTQGHRAALVTLDLVGIDRQLSQKICQQVQEQQHWDRSQIAICCSHTHTGPAVGKNLALMSYLQCDAAGRKVLDDYAEFLKTSIVEAVQRGVENLKPATLAWGSGEATFAVNRRANPAPEVPQRRAEGKLQGPSDYAVPVLAVRQGDQLAALVFGYACHCTTLASMEWSGDYAGFAQIDLERDFPGCQAMFWAGCGADQNPLPRQTVELAKEYGKQLATAVTKVMQSPMTPLPAELKTSYVEIALPLATLPTREQLLTDAMSMNAVIALRAKTLLEQIDRGEPLSPTYPYPVAMWKLGKQIDFVILGGEVVVDYAIRLKDELSGERSSPEQVWCAGYANDMMAYIPSRRVLLEGGYEGGGAMLYYGLPTVWAPEVEEMIVDAVKGQAKRTE</sequence>
<proteinExistence type="predicted"/>
<accession>A0A1I3H071</accession>
<dbReference type="Pfam" id="PF04734">
    <property type="entry name" value="Ceramidase_alk"/>
    <property type="match status" value="1"/>
</dbReference>
<dbReference type="STRING" id="1576369.SAMN05421753_107204"/>
<evidence type="ECO:0000256" key="2">
    <source>
        <dbReference type="SAM" id="SignalP"/>
    </source>
</evidence>
<organism evidence="4 5">
    <name type="scientific">Planctomicrobium piriforme</name>
    <dbReference type="NCBI Taxonomy" id="1576369"/>
    <lineage>
        <taxon>Bacteria</taxon>
        <taxon>Pseudomonadati</taxon>
        <taxon>Planctomycetota</taxon>
        <taxon>Planctomycetia</taxon>
        <taxon>Planctomycetales</taxon>
        <taxon>Planctomycetaceae</taxon>
        <taxon>Planctomicrobium</taxon>
    </lineage>
</organism>
<evidence type="ECO:0000313" key="5">
    <source>
        <dbReference type="Proteomes" id="UP000199518"/>
    </source>
</evidence>
<dbReference type="InterPro" id="IPR031329">
    <property type="entry name" value="NEUT/ALK_ceramidase_N"/>
</dbReference>
<feature type="chain" id="PRO_5011652874" evidence="2">
    <location>
        <begin position="28"/>
        <end position="496"/>
    </location>
</feature>
<evidence type="ECO:0000256" key="1">
    <source>
        <dbReference type="SAM" id="MobiDB-lite"/>
    </source>
</evidence>
<feature type="region of interest" description="Disordered" evidence="1">
    <location>
        <begin position="33"/>
        <end position="53"/>
    </location>
</feature>
<feature type="signal peptide" evidence="2">
    <location>
        <begin position="1"/>
        <end position="27"/>
    </location>
</feature>
<gene>
    <name evidence="4" type="ORF">SAMN05421753_107204</name>
</gene>
<dbReference type="EMBL" id="FOQD01000007">
    <property type="protein sequence ID" value="SFI29248.1"/>
    <property type="molecule type" value="Genomic_DNA"/>
</dbReference>
<protein>
    <submittedName>
        <fullName evidence="4">Neutral/alkaline non-lysosomal ceramidase, N-terminal</fullName>
    </submittedName>
</protein>
<dbReference type="AlphaFoldDB" id="A0A1I3H071"/>
<reference evidence="5" key="1">
    <citation type="submission" date="2016-10" db="EMBL/GenBank/DDBJ databases">
        <authorList>
            <person name="Varghese N."/>
            <person name="Submissions S."/>
        </authorList>
    </citation>
    <scope>NUCLEOTIDE SEQUENCE [LARGE SCALE GENOMIC DNA]</scope>
    <source>
        <strain evidence="5">DSM 26348</strain>
    </source>
</reference>
<dbReference type="RefSeq" id="WP_092050116.1">
    <property type="nucleotide sequence ID" value="NZ_FOQD01000007.1"/>
</dbReference>
<evidence type="ECO:0000313" key="4">
    <source>
        <dbReference type="EMBL" id="SFI29248.1"/>
    </source>
</evidence>
<feature type="domain" description="Neutral/alkaline non-lysosomal ceramidase N-terminal" evidence="3">
    <location>
        <begin position="64"/>
        <end position="290"/>
    </location>
</feature>
<dbReference type="OrthoDB" id="264270at2"/>
<keyword evidence="5" id="KW-1185">Reference proteome</keyword>
<keyword evidence="2" id="KW-0732">Signal</keyword>
<name>A0A1I3H071_9PLAN</name>
<dbReference type="Proteomes" id="UP000199518">
    <property type="component" value="Unassembled WGS sequence"/>
</dbReference>
<evidence type="ECO:0000259" key="3">
    <source>
        <dbReference type="Pfam" id="PF04734"/>
    </source>
</evidence>